<name>X0SGQ5_9ZZZZ</name>
<dbReference type="AlphaFoldDB" id="X0SGQ5"/>
<proteinExistence type="predicted"/>
<protein>
    <submittedName>
        <fullName evidence="1">Uncharacterized protein</fullName>
    </submittedName>
</protein>
<reference evidence="1" key="1">
    <citation type="journal article" date="2014" name="Front. Microbiol.">
        <title>High frequency of phylogenetically diverse reductive dehalogenase-homologous genes in deep subseafloor sedimentary metagenomes.</title>
        <authorList>
            <person name="Kawai M."/>
            <person name="Futagami T."/>
            <person name="Toyoda A."/>
            <person name="Takaki Y."/>
            <person name="Nishi S."/>
            <person name="Hori S."/>
            <person name="Arai W."/>
            <person name="Tsubouchi T."/>
            <person name="Morono Y."/>
            <person name="Uchiyama I."/>
            <person name="Ito T."/>
            <person name="Fujiyama A."/>
            <person name="Inagaki F."/>
            <person name="Takami H."/>
        </authorList>
    </citation>
    <scope>NUCLEOTIDE SEQUENCE</scope>
    <source>
        <strain evidence="1">Expedition CK06-06</strain>
    </source>
</reference>
<gene>
    <name evidence="1" type="ORF">S01H1_13962</name>
</gene>
<evidence type="ECO:0000313" key="1">
    <source>
        <dbReference type="EMBL" id="GAF80218.1"/>
    </source>
</evidence>
<dbReference type="EMBL" id="BARS01007233">
    <property type="protein sequence ID" value="GAF80218.1"/>
    <property type="molecule type" value="Genomic_DNA"/>
</dbReference>
<feature type="non-terminal residue" evidence="1">
    <location>
        <position position="357"/>
    </location>
</feature>
<accession>X0SGQ5</accession>
<sequence length="357" mass="41099">MCAVERIKEFHIDLGDLVKTRLDGFVNSRARVHALEETNFQRSVIDNDFTYQEQLDYRKAQLVSEKGKIYPDTDFIDELKTSVSSLRKMVRHRKFRDEYFTFLTDLASGRKAIEDHISYLQDSLADDTLSREIKDELQDEHIKAMESKRTRDRQIIDSQVAFYEEDKTAQSIDKAINLVKGQLAKPDIQKDEVLSASYEMQLNALGKEKMEIGVEDKMTWMAVQLVSQDRKNPSLWKLETFGGFIDNGGVDMPVNIGGVRYASEQEYWQVTMNNYVLNTFASEYVQETKGAATLIWNKMGLLPDTYVKNLLATNQVIKSQPELQEYQQVISFAVQDAIASVLTFKARDLTAKYYLNT</sequence>
<comment type="caution">
    <text evidence="1">The sequence shown here is derived from an EMBL/GenBank/DDBJ whole genome shotgun (WGS) entry which is preliminary data.</text>
</comment>
<organism evidence="1">
    <name type="scientific">marine sediment metagenome</name>
    <dbReference type="NCBI Taxonomy" id="412755"/>
    <lineage>
        <taxon>unclassified sequences</taxon>
        <taxon>metagenomes</taxon>
        <taxon>ecological metagenomes</taxon>
    </lineage>
</organism>